<dbReference type="FunFam" id="1.25.40.10:FF:000158">
    <property type="entry name" value="pentatricopeptide repeat-containing protein At2g33680"/>
    <property type="match status" value="1"/>
</dbReference>
<dbReference type="PROSITE" id="PS51375">
    <property type="entry name" value="PPR"/>
    <property type="match status" value="2"/>
</dbReference>
<dbReference type="Proteomes" id="UP001179952">
    <property type="component" value="Unassembled WGS sequence"/>
</dbReference>
<feature type="repeat" description="PPR" evidence="2">
    <location>
        <begin position="122"/>
        <end position="156"/>
    </location>
</feature>
<evidence type="ECO:0000313" key="3">
    <source>
        <dbReference type="EMBL" id="KAK1279147.1"/>
    </source>
</evidence>
<dbReference type="GO" id="GO:0009451">
    <property type="term" value="P:RNA modification"/>
    <property type="evidence" value="ECO:0007669"/>
    <property type="project" value="InterPro"/>
</dbReference>
<dbReference type="GO" id="GO:0003723">
    <property type="term" value="F:RNA binding"/>
    <property type="evidence" value="ECO:0007669"/>
    <property type="project" value="InterPro"/>
</dbReference>
<name>A0AAV9BRQ4_ACOGR</name>
<gene>
    <name evidence="3" type="ORF">QJS04_geneDACA018806</name>
</gene>
<dbReference type="AlphaFoldDB" id="A0AAV9BRQ4"/>
<dbReference type="Gene3D" id="1.25.40.10">
    <property type="entry name" value="Tetratricopeptide repeat domain"/>
    <property type="match status" value="2"/>
</dbReference>
<comment type="caution">
    <text evidence="3">The sequence shown here is derived from an EMBL/GenBank/DDBJ whole genome shotgun (WGS) entry which is preliminary data.</text>
</comment>
<dbReference type="Pfam" id="PF20431">
    <property type="entry name" value="E_motif"/>
    <property type="match status" value="1"/>
</dbReference>
<sequence length="356" mass="39758">MKRAALRLLPCLNQRPKTTKHFSQSSNSTLSESSAYLQIFKALDQPQTLSDLYKVHSLVLTNGFSSKSVLACRLIVSYARLSGLATARKLFDSLPKRTVHAFNNMLKAYIDVGRFKTVEVKDTGLWNSIIVGHAIHGRCTDALGLFDSMCDSGVRPNEITFTSVLSACSHAGEVDEGYRIFCYMVIEYGIVACHEHYACVVDLLARAGRLEEAYEIIRGMPARPMEDVWGAFLSSCRTHSNSKLAMLMEEHIASPENVSAEAGYHVVMLDIYAGNGRWRDVARLRTRIRDRGLKKKTGFSWIEIGDMVHTFHKADVSHPKSDQIYALLESLEAVNASVKASQMDSFLQREKAVLLC</sequence>
<feature type="repeat" description="PPR" evidence="2">
    <location>
        <begin position="157"/>
        <end position="192"/>
    </location>
</feature>
<dbReference type="EMBL" id="JAUJYN010000002">
    <property type="protein sequence ID" value="KAK1279147.1"/>
    <property type="molecule type" value="Genomic_DNA"/>
</dbReference>
<dbReference type="InterPro" id="IPR011990">
    <property type="entry name" value="TPR-like_helical_dom_sf"/>
</dbReference>
<dbReference type="InterPro" id="IPR002885">
    <property type="entry name" value="PPR_rpt"/>
</dbReference>
<dbReference type="InterPro" id="IPR046848">
    <property type="entry name" value="E_motif"/>
</dbReference>
<dbReference type="InterPro" id="IPR046960">
    <property type="entry name" value="PPR_At4g14850-like_plant"/>
</dbReference>
<evidence type="ECO:0000256" key="1">
    <source>
        <dbReference type="ARBA" id="ARBA00022737"/>
    </source>
</evidence>
<evidence type="ECO:0000256" key="2">
    <source>
        <dbReference type="PROSITE-ProRule" id="PRU00708"/>
    </source>
</evidence>
<dbReference type="Pfam" id="PF13041">
    <property type="entry name" value="PPR_2"/>
    <property type="match status" value="1"/>
</dbReference>
<dbReference type="Pfam" id="PF01535">
    <property type="entry name" value="PPR"/>
    <property type="match status" value="1"/>
</dbReference>
<reference evidence="3" key="2">
    <citation type="submission" date="2023-06" db="EMBL/GenBank/DDBJ databases">
        <authorList>
            <person name="Ma L."/>
            <person name="Liu K.-W."/>
            <person name="Li Z."/>
            <person name="Hsiao Y.-Y."/>
            <person name="Qi Y."/>
            <person name="Fu T."/>
            <person name="Tang G."/>
            <person name="Zhang D."/>
            <person name="Sun W.-H."/>
            <person name="Liu D.-K."/>
            <person name="Li Y."/>
            <person name="Chen G.-Z."/>
            <person name="Liu X.-D."/>
            <person name="Liao X.-Y."/>
            <person name="Jiang Y.-T."/>
            <person name="Yu X."/>
            <person name="Hao Y."/>
            <person name="Huang J."/>
            <person name="Zhao X.-W."/>
            <person name="Ke S."/>
            <person name="Chen Y.-Y."/>
            <person name="Wu W.-L."/>
            <person name="Hsu J.-L."/>
            <person name="Lin Y.-F."/>
            <person name="Huang M.-D."/>
            <person name="Li C.-Y."/>
            <person name="Huang L."/>
            <person name="Wang Z.-W."/>
            <person name="Zhao X."/>
            <person name="Zhong W.-Y."/>
            <person name="Peng D.-H."/>
            <person name="Ahmad S."/>
            <person name="Lan S."/>
            <person name="Zhang J.-S."/>
            <person name="Tsai W.-C."/>
            <person name="Van De Peer Y."/>
            <person name="Liu Z.-J."/>
        </authorList>
    </citation>
    <scope>NUCLEOTIDE SEQUENCE</scope>
    <source>
        <strain evidence="3">SCP</strain>
        <tissue evidence="3">Leaves</tissue>
    </source>
</reference>
<accession>A0AAV9BRQ4</accession>
<proteinExistence type="predicted"/>
<dbReference type="PANTHER" id="PTHR47926">
    <property type="entry name" value="PENTATRICOPEPTIDE REPEAT-CONTAINING PROTEIN"/>
    <property type="match status" value="1"/>
</dbReference>
<organism evidence="3 4">
    <name type="scientific">Acorus gramineus</name>
    <name type="common">Dwarf sweet flag</name>
    <dbReference type="NCBI Taxonomy" id="55184"/>
    <lineage>
        <taxon>Eukaryota</taxon>
        <taxon>Viridiplantae</taxon>
        <taxon>Streptophyta</taxon>
        <taxon>Embryophyta</taxon>
        <taxon>Tracheophyta</taxon>
        <taxon>Spermatophyta</taxon>
        <taxon>Magnoliopsida</taxon>
        <taxon>Liliopsida</taxon>
        <taxon>Acoraceae</taxon>
        <taxon>Acorus</taxon>
    </lineage>
</organism>
<reference evidence="3" key="1">
    <citation type="journal article" date="2023" name="Nat. Commun.">
        <title>Diploid and tetraploid genomes of Acorus and the evolution of monocots.</title>
        <authorList>
            <person name="Ma L."/>
            <person name="Liu K.W."/>
            <person name="Li Z."/>
            <person name="Hsiao Y.Y."/>
            <person name="Qi Y."/>
            <person name="Fu T."/>
            <person name="Tang G.D."/>
            <person name="Zhang D."/>
            <person name="Sun W.H."/>
            <person name="Liu D.K."/>
            <person name="Li Y."/>
            <person name="Chen G.Z."/>
            <person name="Liu X.D."/>
            <person name="Liao X.Y."/>
            <person name="Jiang Y.T."/>
            <person name="Yu X."/>
            <person name="Hao Y."/>
            <person name="Huang J."/>
            <person name="Zhao X.W."/>
            <person name="Ke S."/>
            <person name="Chen Y.Y."/>
            <person name="Wu W.L."/>
            <person name="Hsu J.L."/>
            <person name="Lin Y.F."/>
            <person name="Huang M.D."/>
            <person name="Li C.Y."/>
            <person name="Huang L."/>
            <person name="Wang Z.W."/>
            <person name="Zhao X."/>
            <person name="Zhong W.Y."/>
            <person name="Peng D.H."/>
            <person name="Ahmad S."/>
            <person name="Lan S."/>
            <person name="Zhang J.S."/>
            <person name="Tsai W.C."/>
            <person name="Van de Peer Y."/>
            <person name="Liu Z.J."/>
        </authorList>
    </citation>
    <scope>NUCLEOTIDE SEQUENCE</scope>
    <source>
        <strain evidence="3">SCP</strain>
    </source>
</reference>
<dbReference type="GO" id="GO:0099402">
    <property type="term" value="P:plant organ development"/>
    <property type="evidence" value="ECO:0007669"/>
    <property type="project" value="UniProtKB-ARBA"/>
</dbReference>
<dbReference type="Pfam" id="PF20430">
    <property type="entry name" value="Eplus_motif"/>
    <property type="match status" value="1"/>
</dbReference>
<dbReference type="NCBIfam" id="TIGR00756">
    <property type="entry name" value="PPR"/>
    <property type="match status" value="2"/>
</dbReference>
<dbReference type="InterPro" id="IPR046849">
    <property type="entry name" value="E2_motif"/>
</dbReference>
<keyword evidence="4" id="KW-1185">Reference proteome</keyword>
<protein>
    <submittedName>
        <fullName evidence="3">Pentatricopeptide repeat-containing protein</fullName>
    </submittedName>
</protein>
<keyword evidence="1" id="KW-0677">Repeat</keyword>
<evidence type="ECO:0000313" key="4">
    <source>
        <dbReference type="Proteomes" id="UP001179952"/>
    </source>
</evidence>